<dbReference type="Pfam" id="PF16113">
    <property type="entry name" value="ECH_2"/>
    <property type="match status" value="1"/>
</dbReference>
<organism evidence="5 6">
    <name type="scientific">Rhodococcus spongiicola</name>
    <dbReference type="NCBI Taxonomy" id="2487352"/>
    <lineage>
        <taxon>Bacteria</taxon>
        <taxon>Bacillati</taxon>
        <taxon>Actinomycetota</taxon>
        <taxon>Actinomycetes</taxon>
        <taxon>Mycobacteriales</taxon>
        <taxon>Nocardiaceae</taxon>
        <taxon>Rhodococcus</taxon>
    </lineage>
</organism>
<evidence type="ECO:0000313" key="6">
    <source>
        <dbReference type="Proteomes" id="UP000284333"/>
    </source>
</evidence>
<comment type="catalytic activity">
    <reaction evidence="1">
        <text>3-hydroxy-2-methylpropanoyl-CoA + H2O = 3-hydroxy-2-methylpropanoate + CoA + H(+)</text>
        <dbReference type="Rhea" id="RHEA:20888"/>
        <dbReference type="ChEBI" id="CHEBI:11805"/>
        <dbReference type="ChEBI" id="CHEBI:15377"/>
        <dbReference type="ChEBI" id="CHEBI:15378"/>
        <dbReference type="ChEBI" id="CHEBI:57287"/>
        <dbReference type="ChEBI" id="CHEBI:57340"/>
        <dbReference type="EC" id="3.1.2.4"/>
    </reaction>
</comment>
<dbReference type="GO" id="GO:0006574">
    <property type="term" value="P:L-valine catabolic process"/>
    <property type="evidence" value="ECO:0007669"/>
    <property type="project" value="TreeGrafter"/>
</dbReference>
<dbReference type="NCBIfam" id="NF004127">
    <property type="entry name" value="PRK05617.1"/>
    <property type="match status" value="1"/>
</dbReference>
<evidence type="ECO:0000256" key="2">
    <source>
        <dbReference type="ARBA" id="ARBA00011915"/>
    </source>
</evidence>
<dbReference type="OrthoDB" id="9790967at2"/>
<keyword evidence="5" id="KW-0413">Isomerase</keyword>
<dbReference type="AlphaFoldDB" id="A0A3S3AAV6"/>
<name>A0A3S3AAV6_9NOCA</name>
<sequence length="371" mass="39091">MSTASGDDRRAAAGTASNQAEVIVERVGGLGRITLNRPKAINALTHTMVQALTSTLLEWAADDWVHAVLVIGAGERGLCAGGDIVSIYHDAREGGSGSKDFWRDEYVLNAAIARSGKPYVAIMDGIVMGGGVGISAHGNVRVVTERSTIAMPEVGIGFVPDVGGTYLLSRAPGELGTHIALTTSRLGAGDAIYCGFADHFVPSGRLAEFERVLSTGSVEDALALFAEPPPASELAEQRGWIDAAYAADTVEEIVANLRASGVPEATAAAEQILAKSPTAVKVTLRALRQAREFGSLEEALDQEYRVSSACLDSHDLVEGIRAQVVEKDRKPAWSPSTLEAVTDEHVDRFFEPLGESELGLAAALANGEEKQ</sequence>
<protein>
    <recommendedName>
        <fullName evidence="2">3-hydroxyisobutyryl-CoA hydrolase</fullName>
        <ecNumber evidence="2">3.1.2.4</ecNumber>
    </recommendedName>
</protein>
<reference evidence="5 6" key="1">
    <citation type="submission" date="2018-11" db="EMBL/GenBank/DDBJ databases">
        <title>Rhodococcus spongicola sp. nov. and Rhodococcus xishaensis sp. nov. from marine sponges.</title>
        <authorList>
            <person name="Li L."/>
            <person name="Lin H.W."/>
        </authorList>
    </citation>
    <scope>NUCLEOTIDE SEQUENCE [LARGE SCALE GENOMIC DNA]</scope>
    <source>
        <strain evidence="5 6">LHW50502</strain>
    </source>
</reference>
<evidence type="ECO:0000256" key="3">
    <source>
        <dbReference type="ARBA" id="ARBA00022801"/>
    </source>
</evidence>
<evidence type="ECO:0000256" key="1">
    <source>
        <dbReference type="ARBA" id="ARBA00001709"/>
    </source>
</evidence>
<dbReference type="Proteomes" id="UP000284333">
    <property type="component" value="Unassembled WGS sequence"/>
</dbReference>
<dbReference type="InterPro" id="IPR032259">
    <property type="entry name" value="HIBYL-CoA-H"/>
</dbReference>
<feature type="domain" description="Enoyl-CoA hydratase/isomerase" evidence="4">
    <location>
        <begin position="31"/>
        <end position="350"/>
    </location>
</feature>
<dbReference type="EMBL" id="RKLN01000001">
    <property type="protein sequence ID" value="RVW05951.1"/>
    <property type="molecule type" value="Genomic_DNA"/>
</dbReference>
<dbReference type="Gene3D" id="3.90.226.10">
    <property type="entry name" value="2-enoyl-CoA Hydratase, Chain A, domain 1"/>
    <property type="match status" value="1"/>
</dbReference>
<dbReference type="InterPro" id="IPR045004">
    <property type="entry name" value="ECH_dom"/>
</dbReference>
<keyword evidence="3" id="KW-0378">Hydrolase</keyword>
<dbReference type="EC" id="3.1.2.4" evidence="2"/>
<keyword evidence="6" id="KW-1185">Reference proteome</keyword>
<dbReference type="GO" id="GO:0016853">
    <property type="term" value="F:isomerase activity"/>
    <property type="evidence" value="ECO:0007669"/>
    <property type="project" value="UniProtKB-KW"/>
</dbReference>
<comment type="caution">
    <text evidence="5">The sequence shown here is derived from an EMBL/GenBank/DDBJ whole genome shotgun (WGS) entry which is preliminary data.</text>
</comment>
<dbReference type="PANTHER" id="PTHR43176:SF3">
    <property type="entry name" value="3-HYDROXYISOBUTYRYL-COA HYDROLASE, MITOCHONDRIAL"/>
    <property type="match status" value="1"/>
</dbReference>
<dbReference type="SUPFAM" id="SSF52096">
    <property type="entry name" value="ClpP/crotonase"/>
    <property type="match status" value="1"/>
</dbReference>
<proteinExistence type="predicted"/>
<dbReference type="GO" id="GO:0005829">
    <property type="term" value="C:cytosol"/>
    <property type="evidence" value="ECO:0007669"/>
    <property type="project" value="TreeGrafter"/>
</dbReference>
<dbReference type="CDD" id="cd06558">
    <property type="entry name" value="crotonase-like"/>
    <property type="match status" value="1"/>
</dbReference>
<dbReference type="PANTHER" id="PTHR43176">
    <property type="entry name" value="3-HYDROXYISOBUTYRYL-COA HYDROLASE-RELATED"/>
    <property type="match status" value="1"/>
</dbReference>
<accession>A0A3S3AAV6</accession>
<evidence type="ECO:0000259" key="4">
    <source>
        <dbReference type="Pfam" id="PF16113"/>
    </source>
</evidence>
<dbReference type="InterPro" id="IPR029045">
    <property type="entry name" value="ClpP/crotonase-like_dom_sf"/>
</dbReference>
<dbReference type="RefSeq" id="WP_127944279.1">
    <property type="nucleotide sequence ID" value="NZ_RKLN01000001.1"/>
</dbReference>
<evidence type="ECO:0000313" key="5">
    <source>
        <dbReference type="EMBL" id="RVW05951.1"/>
    </source>
</evidence>
<gene>
    <name evidence="5" type="ORF">EF834_00210</name>
</gene>
<dbReference type="GO" id="GO:0003860">
    <property type="term" value="F:3-hydroxyisobutyryl-CoA hydrolase activity"/>
    <property type="evidence" value="ECO:0007669"/>
    <property type="project" value="UniProtKB-EC"/>
</dbReference>